<evidence type="ECO:0000313" key="5">
    <source>
        <dbReference type="Proteomes" id="UP000292958"/>
    </source>
</evidence>
<dbReference type="Pfam" id="PF02321">
    <property type="entry name" value="OEP"/>
    <property type="match status" value="2"/>
</dbReference>
<dbReference type="Gene3D" id="1.20.1600.10">
    <property type="entry name" value="Outer membrane efflux proteins (OEP)"/>
    <property type="match status" value="1"/>
</dbReference>
<sequence>MGNLEQHRCMRGSRLISFIAIGTLSVVVSGCMVGPNYRAPSVPVAPSFNGNDGPISTGAETNVISHSDWWKVFHDPELDDLESQTDTANQDIKIAITHVDQATALTASARSYLFPTIGVAQGVSRTREAQNRPNNGNTAGQAATYNDVVLPMVASYEIDAFGRLRRSLQAAHATQQASEADLKFVRLATEATTAIDYYNLRETDQELGILDRTLSDLQQGFDLTTSRFQHGLSSDLEVAQAKTLLDQTGADEQALQIQRAQLEHALAVMLGRTVESLSIPKLPDNPLPPEIPVGLPADLLTRRPDISEADRNVAAATARIGIAQAAYFPQISLTGLMGYESGNAVSLLNWQNTIASLGASATAPIFTAGRLRAGVDQAQATYRESLAQYEKTVLVSYQEVEDQLSALRYLSSQSRLQTLAVADAARAEQIAIQRYKAGLVSYLDVVVAQQSVLSNERTSSQIAGQRMTASVVLIKSLGGGWAGTKTP</sequence>
<reference evidence="4 5" key="1">
    <citation type="submission" date="2019-02" db="EMBL/GenBank/DDBJ databases">
        <title>Genomic Encyclopedia of Archaeal and Bacterial Type Strains, Phase II (KMG-II): from individual species to whole genera.</title>
        <authorList>
            <person name="Goeker M."/>
        </authorList>
    </citation>
    <scope>NUCLEOTIDE SEQUENCE [LARGE SCALE GENOMIC DNA]</scope>
    <source>
        <strain evidence="4 5">DSM 18101</strain>
    </source>
</reference>
<dbReference type="GO" id="GO:0005886">
    <property type="term" value="C:plasma membrane"/>
    <property type="evidence" value="ECO:0007669"/>
    <property type="project" value="UniProtKB-SubCell"/>
</dbReference>
<dbReference type="SUPFAM" id="SSF56954">
    <property type="entry name" value="Outer membrane efflux proteins (OEP)"/>
    <property type="match status" value="1"/>
</dbReference>
<accession>A0A4Q7YNH6</accession>
<keyword evidence="2 4" id="KW-0449">Lipoprotein</keyword>
<comment type="caution">
    <text evidence="4">The sequence shown here is derived from an EMBL/GenBank/DDBJ whole genome shotgun (WGS) entry which is preliminary data.</text>
</comment>
<name>A0A4Q7YNH6_9BACT</name>
<keyword evidence="2 3" id="KW-0472">Membrane</keyword>
<proteinExistence type="inferred from homology"/>
<evidence type="ECO:0000256" key="3">
    <source>
        <dbReference type="SAM" id="Phobius"/>
    </source>
</evidence>
<dbReference type="InterPro" id="IPR003423">
    <property type="entry name" value="OMP_efflux"/>
</dbReference>
<keyword evidence="2" id="KW-1134">Transmembrane beta strand</keyword>
<dbReference type="RefSeq" id="WP_130417433.1">
    <property type="nucleotide sequence ID" value="NZ_SHKW01000001.1"/>
</dbReference>
<protein>
    <submittedName>
        <fullName evidence="4">NodT family efflux transporter outer membrane factor (OMF) lipoprotein</fullName>
    </submittedName>
</protein>
<dbReference type="Gene3D" id="2.20.200.10">
    <property type="entry name" value="Outer membrane efflux proteins (OEP)"/>
    <property type="match status" value="1"/>
</dbReference>
<gene>
    <name evidence="4" type="ORF">BDD14_0537</name>
</gene>
<evidence type="ECO:0000256" key="1">
    <source>
        <dbReference type="ARBA" id="ARBA00007613"/>
    </source>
</evidence>
<keyword evidence="2 3" id="KW-0812">Transmembrane</keyword>
<dbReference type="OrthoDB" id="9770517at2"/>
<feature type="transmembrane region" description="Helical" evidence="3">
    <location>
        <begin position="15"/>
        <end position="37"/>
    </location>
</feature>
<keyword evidence="5" id="KW-1185">Reference proteome</keyword>
<dbReference type="Proteomes" id="UP000292958">
    <property type="component" value="Unassembled WGS sequence"/>
</dbReference>
<dbReference type="NCBIfam" id="TIGR01845">
    <property type="entry name" value="outer_NodT"/>
    <property type="match status" value="1"/>
</dbReference>
<keyword evidence="3" id="KW-1133">Transmembrane helix</keyword>
<organism evidence="4 5">
    <name type="scientific">Edaphobacter modestus</name>
    <dbReference type="NCBI Taxonomy" id="388466"/>
    <lineage>
        <taxon>Bacteria</taxon>
        <taxon>Pseudomonadati</taxon>
        <taxon>Acidobacteriota</taxon>
        <taxon>Terriglobia</taxon>
        <taxon>Terriglobales</taxon>
        <taxon>Acidobacteriaceae</taxon>
        <taxon>Edaphobacter</taxon>
    </lineage>
</organism>
<dbReference type="AlphaFoldDB" id="A0A4Q7YNH6"/>
<dbReference type="EMBL" id="SHKW01000001">
    <property type="protein sequence ID" value="RZU39187.1"/>
    <property type="molecule type" value="Genomic_DNA"/>
</dbReference>
<dbReference type="GO" id="GO:0015562">
    <property type="term" value="F:efflux transmembrane transporter activity"/>
    <property type="evidence" value="ECO:0007669"/>
    <property type="project" value="InterPro"/>
</dbReference>
<dbReference type="PANTHER" id="PTHR30203">
    <property type="entry name" value="OUTER MEMBRANE CATION EFFLUX PROTEIN"/>
    <property type="match status" value="1"/>
</dbReference>
<keyword evidence="2" id="KW-0564">Palmitate</keyword>
<evidence type="ECO:0000313" key="4">
    <source>
        <dbReference type="EMBL" id="RZU39187.1"/>
    </source>
</evidence>
<dbReference type="InterPro" id="IPR010131">
    <property type="entry name" value="MdtP/NodT-like"/>
</dbReference>
<comment type="similarity">
    <text evidence="1 2">Belongs to the outer membrane factor (OMF) (TC 1.B.17) family.</text>
</comment>
<dbReference type="PANTHER" id="PTHR30203:SF33">
    <property type="entry name" value="BLR4455 PROTEIN"/>
    <property type="match status" value="1"/>
</dbReference>
<evidence type="ECO:0000256" key="2">
    <source>
        <dbReference type="RuleBase" id="RU362097"/>
    </source>
</evidence>
<comment type="subcellular location">
    <subcellularLocation>
        <location evidence="2">Cell membrane</location>
        <topology evidence="2">Lipid-anchor</topology>
    </subcellularLocation>
</comment>